<dbReference type="EMBL" id="WBNB01003044">
    <property type="protein sequence ID" value="NXB96345.1"/>
    <property type="molecule type" value="Genomic_DNA"/>
</dbReference>
<dbReference type="GO" id="GO:0007411">
    <property type="term" value="P:axon guidance"/>
    <property type="evidence" value="ECO:0007669"/>
    <property type="project" value="TreeGrafter"/>
</dbReference>
<keyword evidence="4" id="KW-0964">Secreted</keyword>
<reference evidence="10" key="1">
    <citation type="submission" date="2019-09" db="EMBL/GenBank/DDBJ databases">
        <title>Bird 10,000 Genomes (B10K) Project - Family phase.</title>
        <authorList>
            <person name="Zhang G."/>
        </authorList>
    </citation>
    <scope>NUCLEOTIDE SEQUENCE</scope>
    <source>
        <strain evidence="10">OUT-0048</strain>
        <tissue evidence="10">Muscle</tissue>
    </source>
</reference>
<dbReference type="GO" id="GO:0009888">
    <property type="term" value="P:tissue development"/>
    <property type="evidence" value="ECO:0007669"/>
    <property type="project" value="TreeGrafter"/>
</dbReference>
<feature type="domain" description="Laminin EGF-like" evidence="9">
    <location>
        <begin position="69"/>
        <end position="116"/>
    </location>
</feature>
<comment type="subcellular location">
    <subcellularLocation>
        <location evidence="1">Secreted</location>
        <location evidence="1">Extracellular space</location>
        <location evidence="1">Extracellular matrix</location>
        <location evidence="1">Basement membrane</location>
    </subcellularLocation>
</comment>
<evidence type="ECO:0000256" key="7">
    <source>
        <dbReference type="ARBA" id="ARBA00023292"/>
    </source>
</evidence>
<dbReference type="FunFam" id="2.10.25.10:FF:000051">
    <property type="entry name" value="Laminin subunit alpha 4"/>
    <property type="match status" value="1"/>
</dbReference>
<evidence type="ECO:0000256" key="1">
    <source>
        <dbReference type="ARBA" id="ARBA00004302"/>
    </source>
</evidence>
<name>A0A851KYV6_VIDCH</name>
<dbReference type="Pfam" id="PF00053">
    <property type="entry name" value="EGF_laminin"/>
    <property type="match status" value="1"/>
</dbReference>
<dbReference type="InterPro" id="IPR056863">
    <property type="entry name" value="LMN_ATRN_NET-like_EGF"/>
</dbReference>
<keyword evidence="3" id="KW-0677">Repeat</keyword>
<organism evidence="10 11">
    <name type="scientific">Vidua chalybeata</name>
    <name type="common">Village indigobird</name>
    <dbReference type="NCBI Taxonomy" id="81927"/>
    <lineage>
        <taxon>Eukaryota</taxon>
        <taxon>Metazoa</taxon>
        <taxon>Chordata</taxon>
        <taxon>Craniata</taxon>
        <taxon>Vertebrata</taxon>
        <taxon>Euteleostomi</taxon>
        <taxon>Archelosauria</taxon>
        <taxon>Archosauria</taxon>
        <taxon>Dinosauria</taxon>
        <taxon>Saurischia</taxon>
        <taxon>Theropoda</taxon>
        <taxon>Coelurosauria</taxon>
        <taxon>Aves</taxon>
        <taxon>Neognathae</taxon>
        <taxon>Neoaves</taxon>
        <taxon>Telluraves</taxon>
        <taxon>Australaves</taxon>
        <taxon>Passeriformes</taxon>
        <taxon>Passeroidea</taxon>
        <taxon>Estrildidae</taxon>
        <taxon>Viduinae</taxon>
        <taxon>Vidua</taxon>
    </lineage>
</organism>
<keyword evidence="4" id="KW-0084">Basement membrane</keyword>
<comment type="caution">
    <text evidence="10">The sequence shown here is derived from an EMBL/GenBank/DDBJ whole genome shotgun (WGS) entry which is preliminary data.</text>
</comment>
<dbReference type="PANTHER" id="PTHR10574">
    <property type="entry name" value="NETRIN/LAMININ-RELATED"/>
    <property type="match status" value="1"/>
</dbReference>
<evidence type="ECO:0000256" key="6">
    <source>
        <dbReference type="ARBA" id="ARBA00023180"/>
    </source>
</evidence>
<evidence type="ECO:0000256" key="2">
    <source>
        <dbReference type="ARBA" id="ARBA00022729"/>
    </source>
</evidence>
<accession>A0A851KYV6</accession>
<keyword evidence="4" id="KW-0272">Extracellular matrix</keyword>
<dbReference type="FunFam" id="2.10.25.10:FF:000188">
    <property type="entry name" value="Laminin subunit gamma 2"/>
    <property type="match status" value="1"/>
</dbReference>
<dbReference type="PROSITE" id="PS50027">
    <property type="entry name" value="EGF_LAM_2"/>
    <property type="match status" value="1"/>
</dbReference>
<dbReference type="GO" id="GO:0005604">
    <property type="term" value="C:basement membrane"/>
    <property type="evidence" value="ECO:0007669"/>
    <property type="project" value="UniProtKB-SubCell"/>
</dbReference>
<keyword evidence="5 8" id="KW-1015">Disulfide bond</keyword>
<protein>
    <submittedName>
        <fullName evidence="10">LAMA1 protein</fullName>
    </submittedName>
</protein>
<dbReference type="Proteomes" id="UP000634236">
    <property type="component" value="Unassembled WGS sequence"/>
</dbReference>
<dbReference type="GO" id="GO:0005576">
    <property type="term" value="C:extracellular region"/>
    <property type="evidence" value="ECO:0007669"/>
    <property type="project" value="UniProtKB-ARBA"/>
</dbReference>
<dbReference type="Gene3D" id="2.10.25.10">
    <property type="entry name" value="Laminin"/>
    <property type="match status" value="2"/>
</dbReference>
<feature type="non-terminal residue" evidence="10">
    <location>
        <position position="116"/>
    </location>
</feature>
<dbReference type="PROSITE" id="PS01248">
    <property type="entry name" value="EGF_LAM_1"/>
    <property type="match status" value="1"/>
</dbReference>
<proteinExistence type="predicted"/>
<feature type="disulfide bond" evidence="8">
    <location>
        <begin position="93"/>
        <end position="102"/>
    </location>
</feature>
<evidence type="ECO:0000256" key="3">
    <source>
        <dbReference type="ARBA" id="ARBA00022737"/>
    </source>
</evidence>
<evidence type="ECO:0000256" key="8">
    <source>
        <dbReference type="PROSITE-ProRule" id="PRU00460"/>
    </source>
</evidence>
<dbReference type="SMART" id="SM00180">
    <property type="entry name" value="EGF_Lam"/>
    <property type="match status" value="2"/>
</dbReference>
<evidence type="ECO:0000256" key="5">
    <source>
        <dbReference type="ARBA" id="ARBA00023157"/>
    </source>
</evidence>
<comment type="caution">
    <text evidence="8">Lacks conserved residue(s) required for the propagation of feature annotation.</text>
</comment>
<evidence type="ECO:0000313" key="10">
    <source>
        <dbReference type="EMBL" id="NXB96345.1"/>
    </source>
</evidence>
<dbReference type="SUPFAM" id="SSF57196">
    <property type="entry name" value="EGF/Laminin"/>
    <property type="match status" value="2"/>
</dbReference>
<keyword evidence="2" id="KW-0732">Signal</keyword>
<evidence type="ECO:0000313" key="11">
    <source>
        <dbReference type="Proteomes" id="UP000634236"/>
    </source>
</evidence>
<dbReference type="GO" id="GO:0005201">
    <property type="term" value="F:extracellular matrix structural constituent"/>
    <property type="evidence" value="ECO:0007669"/>
    <property type="project" value="TreeGrafter"/>
</dbReference>
<keyword evidence="6" id="KW-0325">Glycoprotein</keyword>
<keyword evidence="11" id="KW-1185">Reference proteome</keyword>
<dbReference type="CDD" id="cd00055">
    <property type="entry name" value="EGF_Lam"/>
    <property type="match status" value="1"/>
</dbReference>
<dbReference type="GO" id="GO:0009887">
    <property type="term" value="P:animal organ morphogenesis"/>
    <property type="evidence" value="ECO:0007669"/>
    <property type="project" value="TreeGrafter"/>
</dbReference>
<dbReference type="PANTHER" id="PTHR10574:SF436">
    <property type="entry name" value="LAMININ SUBUNIT ALPHA-2"/>
    <property type="match status" value="1"/>
</dbReference>
<dbReference type="InterPro" id="IPR050440">
    <property type="entry name" value="Laminin/Netrin_ECM"/>
</dbReference>
<sequence length="116" mass="12509">ECNCHNKAEDCYYNQSIADQKRSMDIHGQFIGGGVCLNCTQHTTGINCEMCANGYYGNPLMAGQSCVPCECNGNVNPQEEGHCDPFTGQCLKCLGNTAGHHCEKCADGYYGDAVID</sequence>
<dbReference type="AlphaFoldDB" id="A0A851KYV6"/>
<feature type="non-terminal residue" evidence="10">
    <location>
        <position position="1"/>
    </location>
</feature>
<gene>
    <name evidence="10" type="primary">Lama1_0</name>
    <name evidence="10" type="ORF">VIDCHA_R04386</name>
</gene>
<keyword evidence="7 8" id="KW-0424">Laminin EGF-like domain</keyword>
<evidence type="ECO:0000259" key="9">
    <source>
        <dbReference type="PROSITE" id="PS50027"/>
    </source>
</evidence>
<dbReference type="Pfam" id="PF24973">
    <property type="entry name" value="EGF_LMN_ATRN"/>
    <property type="match status" value="1"/>
</dbReference>
<evidence type="ECO:0000256" key="4">
    <source>
        <dbReference type="ARBA" id="ARBA00022869"/>
    </source>
</evidence>
<dbReference type="InterPro" id="IPR002049">
    <property type="entry name" value="LE_dom"/>
</dbReference>